<dbReference type="InterPro" id="IPR011527">
    <property type="entry name" value="ABC1_TM_dom"/>
</dbReference>
<feature type="transmembrane region" description="Helical" evidence="7">
    <location>
        <begin position="160"/>
        <end position="180"/>
    </location>
</feature>
<reference evidence="10" key="1">
    <citation type="submission" date="2022-08" db="EMBL/GenBank/DDBJ databases">
        <authorList>
            <person name="Deng Y."/>
            <person name="Han X.-F."/>
            <person name="Zhang Y.-Q."/>
        </authorList>
    </citation>
    <scope>NUCLEOTIDE SEQUENCE</scope>
    <source>
        <strain evidence="10">CPCC 205716</strain>
    </source>
</reference>
<evidence type="ECO:0000259" key="9">
    <source>
        <dbReference type="PROSITE" id="PS50929"/>
    </source>
</evidence>
<dbReference type="SUPFAM" id="SSF90123">
    <property type="entry name" value="ABC transporter transmembrane region"/>
    <property type="match status" value="1"/>
</dbReference>
<evidence type="ECO:0000313" key="11">
    <source>
        <dbReference type="Proteomes" id="UP001165580"/>
    </source>
</evidence>
<feature type="transmembrane region" description="Helical" evidence="7">
    <location>
        <begin position="239"/>
        <end position="264"/>
    </location>
</feature>
<dbReference type="CDD" id="cd18584">
    <property type="entry name" value="ABC_6TM_AarD_CydD"/>
    <property type="match status" value="1"/>
</dbReference>
<dbReference type="Pfam" id="PF00664">
    <property type="entry name" value="ABC_membrane"/>
    <property type="match status" value="1"/>
</dbReference>
<evidence type="ECO:0000256" key="2">
    <source>
        <dbReference type="ARBA" id="ARBA00022692"/>
    </source>
</evidence>
<keyword evidence="11" id="KW-1185">Reference proteome</keyword>
<dbReference type="Proteomes" id="UP001165580">
    <property type="component" value="Unassembled WGS sequence"/>
</dbReference>
<dbReference type="CDD" id="cd03228">
    <property type="entry name" value="ABCC_MRP_Like"/>
    <property type="match status" value="1"/>
</dbReference>
<feature type="domain" description="ABC transmembrane type-1" evidence="9">
    <location>
        <begin position="20"/>
        <end position="302"/>
    </location>
</feature>
<evidence type="ECO:0000256" key="7">
    <source>
        <dbReference type="SAM" id="Phobius"/>
    </source>
</evidence>
<proteinExistence type="predicted"/>
<keyword evidence="5 7" id="KW-1133">Transmembrane helix</keyword>
<dbReference type="InterPro" id="IPR003593">
    <property type="entry name" value="AAA+_ATPase"/>
</dbReference>
<evidence type="ECO:0000256" key="4">
    <source>
        <dbReference type="ARBA" id="ARBA00022840"/>
    </source>
</evidence>
<dbReference type="NCBIfam" id="TIGR02857">
    <property type="entry name" value="CydD"/>
    <property type="match status" value="1"/>
</dbReference>
<feature type="transmembrane region" description="Helical" evidence="7">
    <location>
        <begin position="53"/>
        <end position="73"/>
    </location>
</feature>
<keyword evidence="3" id="KW-0547">Nucleotide-binding</keyword>
<feature type="transmembrane region" description="Helical" evidence="7">
    <location>
        <begin position="134"/>
        <end position="153"/>
    </location>
</feature>
<dbReference type="PROSITE" id="PS50929">
    <property type="entry name" value="ABC_TM1F"/>
    <property type="match status" value="1"/>
</dbReference>
<dbReference type="Gene3D" id="3.40.50.300">
    <property type="entry name" value="P-loop containing nucleotide triphosphate hydrolases"/>
    <property type="match status" value="1"/>
</dbReference>
<evidence type="ECO:0000313" key="10">
    <source>
        <dbReference type="EMBL" id="MCS5714380.1"/>
    </source>
</evidence>
<dbReference type="Pfam" id="PF00005">
    <property type="entry name" value="ABC_tran"/>
    <property type="match status" value="1"/>
</dbReference>
<dbReference type="SMART" id="SM00382">
    <property type="entry name" value="AAA"/>
    <property type="match status" value="1"/>
</dbReference>
<protein>
    <submittedName>
        <fullName evidence="10">Thiol reductant ABC exporter subunit CydD</fullName>
    </submittedName>
</protein>
<comment type="caution">
    <text evidence="10">The sequence shown here is derived from an EMBL/GenBank/DDBJ whole genome shotgun (WGS) entry which is preliminary data.</text>
</comment>
<keyword evidence="4" id="KW-0067">ATP-binding</keyword>
<dbReference type="PROSITE" id="PS50893">
    <property type="entry name" value="ABC_TRANSPORTER_2"/>
    <property type="match status" value="1"/>
</dbReference>
<comment type="subcellular location">
    <subcellularLocation>
        <location evidence="1">Cell membrane</location>
        <topology evidence="1">Multi-pass membrane protein</topology>
    </subcellularLocation>
</comment>
<feature type="transmembrane region" description="Helical" evidence="7">
    <location>
        <begin position="17"/>
        <end position="41"/>
    </location>
</feature>
<organism evidence="10 11">
    <name type="scientific">Herbiconiux gentiana</name>
    <dbReference type="NCBI Taxonomy" id="2970912"/>
    <lineage>
        <taxon>Bacteria</taxon>
        <taxon>Bacillati</taxon>
        <taxon>Actinomycetota</taxon>
        <taxon>Actinomycetes</taxon>
        <taxon>Micrococcales</taxon>
        <taxon>Microbacteriaceae</taxon>
        <taxon>Herbiconiux</taxon>
    </lineage>
</organism>
<dbReference type="PANTHER" id="PTHR24221:SF590">
    <property type="entry name" value="COMPONENT LINKED WITH THE ASSEMBLY OF CYTOCHROME' TRANSPORT TRANSMEMBRANE ATP-BINDING PROTEIN ABC TRANSPORTER CYDD-RELATED"/>
    <property type="match status" value="1"/>
</dbReference>
<dbReference type="InterPro" id="IPR036640">
    <property type="entry name" value="ABC1_TM_sf"/>
</dbReference>
<dbReference type="InterPro" id="IPR003439">
    <property type="entry name" value="ABC_transporter-like_ATP-bd"/>
</dbReference>
<dbReference type="SUPFAM" id="SSF52540">
    <property type="entry name" value="P-loop containing nucleoside triphosphate hydrolases"/>
    <property type="match status" value="1"/>
</dbReference>
<keyword evidence="2 7" id="KW-0812">Transmembrane</keyword>
<dbReference type="InterPro" id="IPR014216">
    <property type="entry name" value="ABC_transptr_CydD"/>
</dbReference>
<evidence type="ECO:0000256" key="6">
    <source>
        <dbReference type="ARBA" id="ARBA00023136"/>
    </source>
</evidence>
<dbReference type="InterPro" id="IPR039421">
    <property type="entry name" value="Type_1_exporter"/>
</dbReference>
<dbReference type="EMBL" id="JANTEZ010000003">
    <property type="protein sequence ID" value="MCS5714380.1"/>
    <property type="molecule type" value="Genomic_DNA"/>
</dbReference>
<dbReference type="InterPro" id="IPR027417">
    <property type="entry name" value="P-loop_NTPase"/>
</dbReference>
<dbReference type="RefSeq" id="WP_259485917.1">
    <property type="nucleotide sequence ID" value="NZ_JANTEZ010000003.1"/>
</dbReference>
<sequence>MRPVDPRLLRYAASARAFFAAGGVLALGQTATIIAFSWLVTQVIVGAIGGSPLSALLPSLGALAGVVAVRFALGWLSEYNAARGAAVVKSELRRRVLDAVTRLGPGWLGGRSSTAVGVTAGPGLDALDTYFSKYLPQLILTAIAMPLVVLTIWSQDWVSGLTVTLTLPLIPVFMILIGWATQTVQQRQFERLTRLSTAFLDVVGGLSTLTVYGRQHRQAARIREVTEEYRTQTMKVLRVSFLSGFALELAASLSVALVAVSIGVRLIDGSLGLGVGLFVLLLAPEAFLPLRNVGAQFHAAADGVAASTSVFEILDEAGATGAVSTWGAVPTEGAAGAEAVDAGLEVRGLGVRYGEAVAFAGLRASIRRGAVTAVTGPSGSGKTSFVHALLGFVPVEGRMLVGGRDVTDDPAPRPWLAWAGQRAALVEGSVLENVALGDDEPDAARARAALDLVGGAGIRLAERIDPRGGGLSGGQAQRVSSARAVYRARALDCPVVVFDEPTSALDGGTEAEFSRSLRALADEGRAVIVVSHRPAVTASADDRLVFALPEAAHPLAVAAGLPAGPLAGSPAHAAAHSPGGGVA</sequence>
<accession>A0ABT2GDV3</accession>
<evidence type="ECO:0000259" key="8">
    <source>
        <dbReference type="PROSITE" id="PS50893"/>
    </source>
</evidence>
<evidence type="ECO:0000256" key="5">
    <source>
        <dbReference type="ARBA" id="ARBA00022989"/>
    </source>
</evidence>
<keyword evidence="6 7" id="KW-0472">Membrane</keyword>
<gene>
    <name evidence="10" type="primary">cydD</name>
    <name evidence="10" type="ORF">NVV95_07395</name>
</gene>
<evidence type="ECO:0000256" key="1">
    <source>
        <dbReference type="ARBA" id="ARBA00004651"/>
    </source>
</evidence>
<dbReference type="Gene3D" id="1.20.1560.10">
    <property type="entry name" value="ABC transporter type 1, transmembrane domain"/>
    <property type="match status" value="1"/>
</dbReference>
<name>A0ABT2GDV3_9MICO</name>
<dbReference type="PANTHER" id="PTHR24221">
    <property type="entry name" value="ATP-BINDING CASSETTE SUB-FAMILY B"/>
    <property type="match status" value="1"/>
</dbReference>
<feature type="domain" description="ABC transporter" evidence="8">
    <location>
        <begin position="344"/>
        <end position="574"/>
    </location>
</feature>
<evidence type="ECO:0000256" key="3">
    <source>
        <dbReference type="ARBA" id="ARBA00022741"/>
    </source>
</evidence>